<organism evidence="2 3">
    <name type="scientific">Chaetoceros tenuissimus</name>
    <dbReference type="NCBI Taxonomy" id="426638"/>
    <lineage>
        <taxon>Eukaryota</taxon>
        <taxon>Sar</taxon>
        <taxon>Stramenopiles</taxon>
        <taxon>Ochrophyta</taxon>
        <taxon>Bacillariophyta</taxon>
        <taxon>Coscinodiscophyceae</taxon>
        <taxon>Chaetocerotophycidae</taxon>
        <taxon>Chaetocerotales</taxon>
        <taxon>Chaetocerotaceae</taxon>
        <taxon>Chaetoceros</taxon>
    </lineage>
</organism>
<evidence type="ECO:0000313" key="3">
    <source>
        <dbReference type="Proteomes" id="UP001054902"/>
    </source>
</evidence>
<accession>A0AAD3HDX1</accession>
<dbReference type="Proteomes" id="UP001054902">
    <property type="component" value="Unassembled WGS sequence"/>
</dbReference>
<keyword evidence="3" id="KW-1185">Reference proteome</keyword>
<evidence type="ECO:0000256" key="1">
    <source>
        <dbReference type="SAM" id="MobiDB-lite"/>
    </source>
</evidence>
<protein>
    <submittedName>
        <fullName evidence="2">Uncharacterized protein</fullName>
    </submittedName>
</protein>
<comment type="caution">
    <text evidence="2">The sequence shown here is derived from an EMBL/GenBank/DDBJ whole genome shotgun (WGS) entry which is preliminary data.</text>
</comment>
<reference evidence="2 3" key="1">
    <citation type="journal article" date="2021" name="Sci. Rep.">
        <title>The genome of the diatom Chaetoceros tenuissimus carries an ancient integrated fragment of an extant virus.</title>
        <authorList>
            <person name="Hongo Y."/>
            <person name="Kimura K."/>
            <person name="Takaki Y."/>
            <person name="Yoshida Y."/>
            <person name="Baba S."/>
            <person name="Kobayashi G."/>
            <person name="Nagasaki K."/>
            <person name="Hano T."/>
            <person name="Tomaru Y."/>
        </authorList>
    </citation>
    <scope>NUCLEOTIDE SEQUENCE [LARGE SCALE GENOMIC DNA]</scope>
    <source>
        <strain evidence="2 3">NIES-3715</strain>
    </source>
</reference>
<proteinExistence type="predicted"/>
<feature type="compositionally biased region" description="Polar residues" evidence="1">
    <location>
        <begin position="325"/>
        <end position="340"/>
    </location>
</feature>
<dbReference type="AlphaFoldDB" id="A0AAD3HDX1"/>
<gene>
    <name evidence="2" type="ORF">CTEN210_15939</name>
</gene>
<feature type="region of interest" description="Disordered" evidence="1">
    <location>
        <begin position="314"/>
        <end position="340"/>
    </location>
</feature>
<dbReference type="EMBL" id="BLLK01000064">
    <property type="protein sequence ID" value="GFH59463.1"/>
    <property type="molecule type" value="Genomic_DNA"/>
</dbReference>
<evidence type="ECO:0000313" key="2">
    <source>
        <dbReference type="EMBL" id="GFH59463.1"/>
    </source>
</evidence>
<sequence>MFLKKKRSFEPTSVEKMAAGQHQFVNKEISVSILGLTGISMENKSKKSKASNIKTKISASSSSLSYEGEAYVPVKAVVSFSKNVNSSQTSIASHVPSLPLTHLDHRNTSIKRYEASWPHDHGSGDDLSTLQFTRMMQVDSASDYHPNQRMIMIPERIKLTIGLTRGIEMITLGSANIVITGDESPNMQVNVPISIDKSKKGAKSVSFEQDKKKFYTLQDHSCLKVVLNVRDKQNTRQQHQGTNFNQIPDVMYLGSNSISRSGSYSYDGDDIPKFTHSFHPPATKLYQGPSKPLQNIINSQVYETYDFQRPRRHAHGSIPEEESTIGETTADDTTLNTAGTDDSTVFYNTKEMKRIMKRMFTRDNVKASIRRMSERFNCDTLCASLPDVPRNRRCAMVDGAYESDEEQTMSYEEYKKKMMKKKSKKREPRRIRSDFSVMTEKVANTGNTFTV</sequence>
<name>A0AAD3HDX1_9STRA</name>